<dbReference type="InterPro" id="IPR001647">
    <property type="entry name" value="HTH_TetR"/>
</dbReference>
<sequence>MVGARDEAGESASRERIVACATKEFLEKGFSGASLRTIASAAQMTTGAIYGYFAGKEALFDAVVSPAADELYRRYRRMQEEFYQLPPEDQTFERMQDYEHDEISGLLDFVYDHRDVFVLVLSKSAGTSWERYLDAFVDVEVDSTFRYVREMRERGVAVNDVEPRMARIVASMFLHGYFEPLLRGVPREEAHAFADDLERFFRAGYEELMNPEVGRASER</sequence>
<feature type="DNA-binding region" description="H-T-H motif" evidence="2">
    <location>
        <begin position="34"/>
        <end position="53"/>
    </location>
</feature>
<dbReference type="Pfam" id="PF00440">
    <property type="entry name" value="TetR_N"/>
    <property type="match status" value="1"/>
</dbReference>
<dbReference type="PROSITE" id="PS50977">
    <property type="entry name" value="HTH_TETR_2"/>
    <property type="match status" value="1"/>
</dbReference>
<evidence type="ECO:0000256" key="1">
    <source>
        <dbReference type="ARBA" id="ARBA00023125"/>
    </source>
</evidence>
<reference evidence="5" key="3">
    <citation type="journal article" date="2019" name="Microbiol. Resour. Announc.">
        <title>Draft Genome Sequences of Type Strains of Gordonibacter faecihominis, Paraeggerthella hongkongensis, Parvibacter caecicola,Slackia equolifaciens, Slackia faecicanis, and Slackia isoflavoniconvertens.</title>
        <authorList>
            <person name="Danylec N."/>
            <person name="Stoll D.A."/>
            <person name="Dotsch A."/>
            <person name="Huch M."/>
        </authorList>
    </citation>
    <scope>NUCLEOTIDE SEQUENCE</scope>
    <source>
        <strain evidence="5">DSM 16107</strain>
    </source>
</reference>
<evidence type="ECO:0000313" key="7">
    <source>
        <dbReference type="Proteomes" id="UP000270112"/>
    </source>
</evidence>
<dbReference type="OrthoDB" id="6430772at2"/>
<dbReference type="InterPro" id="IPR050109">
    <property type="entry name" value="HTH-type_TetR-like_transc_reg"/>
</dbReference>
<keyword evidence="1 2" id="KW-0238">DNA-binding</keyword>
<proteinExistence type="predicted"/>
<dbReference type="PRINTS" id="PR00455">
    <property type="entry name" value="HTHTETR"/>
</dbReference>
<feature type="domain" description="HTH tetR-type" evidence="3">
    <location>
        <begin position="11"/>
        <end position="71"/>
    </location>
</feature>
<evidence type="ECO:0000313" key="6">
    <source>
        <dbReference type="Proteomes" id="UP000253817"/>
    </source>
</evidence>
<dbReference type="Proteomes" id="UP000253817">
    <property type="component" value="Unassembled WGS sequence"/>
</dbReference>
<dbReference type="EMBL" id="QICC01000029">
    <property type="protein sequence ID" value="RNM41702.1"/>
    <property type="molecule type" value="Genomic_DNA"/>
</dbReference>
<dbReference type="GO" id="GO:0000976">
    <property type="term" value="F:transcription cis-regulatory region binding"/>
    <property type="evidence" value="ECO:0007669"/>
    <property type="project" value="TreeGrafter"/>
</dbReference>
<dbReference type="SUPFAM" id="SSF46689">
    <property type="entry name" value="Homeodomain-like"/>
    <property type="match status" value="1"/>
</dbReference>
<dbReference type="RefSeq" id="WP_114547057.1">
    <property type="nucleotide sequence ID" value="NZ_CATYHD010000011.1"/>
</dbReference>
<evidence type="ECO:0000259" key="3">
    <source>
        <dbReference type="PROSITE" id="PS50977"/>
    </source>
</evidence>
<evidence type="ECO:0000313" key="4">
    <source>
        <dbReference type="EMBL" id="RDB67616.1"/>
    </source>
</evidence>
<reference evidence="4 6" key="1">
    <citation type="journal article" date="2018" name="Elife">
        <title>Discovery and characterization of a prevalent human gut bacterial enzyme sufficient for the inactivation of a family of plant toxins.</title>
        <authorList>
            <person name="Koppel N."/>
            <person name="Bisanz J.E."/>
            <person name="Pandelia M.E."/>
            <person name="Turnbaugh P.J."/>
            <person name="Balskus E.P."/>
        </authorList>
    </citation>
    <scope>NUCLEOTIDE SEQUENCE [LARGE SCALE GENOMIC DNA]</scope>
    <source>
        <strain evidence="4 6">DSM 16107</strain>
    </source>
</reference>
<protein>
    <submittedName>
        <fullName evidence="5">TetR/AcrR family transcriptional regulator</fullName>
    </submittedName>
</protein>
<dbReference type="GO" id="GO:0003700">
    <property type="term" value="F:DNA-binding transcription factor activity"/>
    <property type="evidence" value="ECO:0007669"/>
    <property type="project" value="TreeGrafter"/>
</dbReference>
<evidence type="ECO:0000313" key="5">
    <source>
        <dbReference type="EMBL" id="RNM41702.1"/>
    </source>
</evidence>
<reference evidence="7" key="2">
    <citation type="submission" date="2018-05" db="EMBL/GenBank/DDBJ databases">
        <title>Genome Sequencing of selected type strains of the family Eggerthellaceae.</title>
        <authorList>
            <person name="Danylec N."/>
            <person name="Stoll D.A."/>
            <person name="Doetsch A."/>
            <person name="Huch M."/>
        </authorList>
    </citation>
    <scope>NUCLEOTIDE SEQUENCE [LARGE SCALE GENOMIC DNA]</scope>
    <source>
        <strain evidence="7">DSM 16107</strain>
    </source>
</reference>
<dbReference type="Gene3D" id="1.10.357.10">
    <property type="entry name" value="Tetracycline Repressor, domain 2"/>
    <property type="match status" value="1"/>
</dbReference>
<gene>
    <name evidence="4" type="ORF">C1876_12530</name>
    <name evidence="5" type="ORF">DMP09_08505</name>
</gene>
<organism evidence="5 7">
    <name type="scientific">Eggerthella sinensis</name>
    <dbReference type="NCBI Taxonomy" id="242230"/>
    <lineage>
        <taxon>Bacteria</taxon>
        <taxon>Bacillati</taxon>
        <taxon>Actinomycetota</taxon>
        <taxon>Coriobacteriia</taxon>
        <taxon>Eggerthellales</taxon>
        <taxon>Eggerthellaceae</taxon>
        <taxon>Eggerthella</taxon>
    </lineage>
</organism>
<dbReference type="EMBL" id="PPTT01000023">
    <property type="protein sequence ID" value="RDB67616.1"/>
    <property type="molecule type" value="Genomic_DNA"/>
</dbReference>
<dbReference type="Proteomes" id="UP000270112">
    <property type="component" value="Unassembled WGS sequence"/>
</dbReference>
<dbReference type="PANTHER" id="PTHR30055:SF226">
    <property type="entry name" value="HTH-TYPE TRANSCRIPTIONAL REGULATOR PKSA"/>
    <property type="match status" value="1"/>
</dbReference>
<accession>A0A3N0IZE1</accession>
<dbReference type="InterPro" id="IPR009057">
    <property type="entry name" value="Homeodomain-like_sf"/>
</dbReference>
<comment type="caution">
    <text evidence="5">The sequence shown here is derived from an EMBL/GenBank/DDBJ whole genome shotgun (WGS) entry which is preliminary data.</text>
</comment>
<dbReference type="AlphaFoldDB" id="A0A3N0IZE1"/>
<name>A0A3N0IZE1_9ACTN</name>
<evidence type="ECO:0000256" key="2">
    <source>
        <dbReference type="PROSITE-ProRule" id="PRU00335"/>
    </source>
</evidence>
<dbReference type="PANTHER" id="PTHR30055">
    <property type="entry name" value="HTH-TYPE TRANSCRIPTIONAL REGULATOR RUTR"/>
    <property type="match status" value="1"/>
</dbReference>
<keyword evidence="6" id="KW-1185">Reference proteome</keyword>